<evidence type="ECO:0000313" key="1">
    <source>
        <dbReference type="EMBL" id="MCI91007.1"/>
    </source>
</evidence>
<dbReference type="Proteomes" id="UP000265520">
    <property type="component" value="Unassembled WGS sequence"/>
</dbReference>
<dbReference type="EMBL" id="LXQA011259996">
    <property type="protein sequence ID" value="MCI91007.1"/>
    <property type="molecule type" value="Genomic_DNA"/>
</dbReference>
<keyword evidence="2" id="KW-1185">Reference proteome</keyword>
<feature type="non-terminal residue" evidence="1">
    <location>
        <position position="26"/>
    </location>
</feature>
<dbReference type="AlphaFoldDB" id="A0A392VSW5"/>
<organism evidence="1 2">
    <name type="scientific">Trifolium medium</name>
    <dbReference type="NCBI Taxonomy" id="97028"/>
    <lineage>
        <taxon>Eukaryota</taxon>
        <taxon>Viridiplantae</taxon>
        <taxon>Streptophyta</taxon>
        <taxon>Embryophyta</taxon>
        <taxon>Tracheophyta</taxon>
        <taxon>Spermatophyta</taxon>
        <taxon>Magnoliopsida</taxon>
        <taxon>eudicotyledons</taxon>
        <taxon>Gunneridae</taxon>
        <taxon>Pentapetalae</taxon>
        <taxon>rosids</taxon>
        <taxon>fabids</taxon>
        <taxon>Fabales</taxon>
        <taxon>Fabaceae</taxon>
        <taxon>Papilionoideae</taxon>
        <taxon>50 kb inversion clade</taxon>
        <taxon>NPAAA clade</taxon>
        <taxon>Hologalegina</taxon>
        <taxon>IRL clade</taxon>
        <taxon>Trifolieae</taxon>
        <taxon>Trifolium</taxon>
    </lineage>
</organism>
<reference evidence="1 2" key="1">
    <citation type="journal article" date="2018" name="Front. Plant Sci.">
        <title>Red Clover (Trifolium pratense) and Zigzag Clover (T. medium) - A Picture of Genomic Similarities and Differences.</title>
        <authorList>
            <person name="Dluhosova J."/>
            <person name="Istvanek J."/>
            <person name="Nedelnik J."/>
            <person name="Repkova J."/>
        </authorList>
    </citation>
    <scope>NUCLEOTIDE SEQUENCE [LARGE SCALE GENOMIC DNA]</scope>
    <source>
        <strain evidence="2">cv. 10/8</strain>
        <tissue evidence="1">Leaf</tissue>
    </source>
</reference>
<comment type="caution">
    <text evidence="1">The sequence shown here is derived from an EMBL/GenBank/DDBJ whole genome shotgun (WGS) entry which is preliminary data.</text>
</comment>
<proteinExistence type="predicted"/>
<name>A0A392VSW5_9FABA</name>
<sequence>MNFGGDLEIGGDRRHEEEGCVVILRS</sequence>
<evidence type="ECO:0000313" key="2">
    <source>
        <dbReference type="Proteomes" id="UP000265520"/>
    </source>
</evidence>
<protein>
    <submittedName>
        <fullName evidence="1">Uncharacterized protein</fullName>
    </submittedName>
</protein>
<accession>A0A392VSW5</accession>